<reference evidence="1 2" key="1">
    <citation type="submission" date="2019-10" db="EMBL/GenBank/DDBJ databases">
        <authorList>
            <person name="Karimi E."/>
        </authorList>
    </citation>
    <scope>NUCLEOTIDE SEQUENCE [LARGE SCALE GENOMIC DNA]</scope>
    <source>
        <strain evidence="1">Pantoea sp. 111</strain>
    </source>
</reference>
<evidence type="ECO:0000313" key="1">
    <source>
        <dbReference type="EMBL" id="VXB55491.1"/>
    </source>
</evidence>
<protein>
    <recommendedName>
        <fullName evidence="3">Transposase</fullName>
    </recommendedName>
</protein>
<accession>A0AAX3J4D4</accession>
<proteinExistence type="predicted"/>
<evidence type="ECO:0000313" key="2">
    <source>
        <dbReference type="Proteomes" id="UP000433737"/>
    </source>
</evidence>
<sequence>MAIAPTTINIRRKSCIIVFSVVPIPCHRGKLYPLTVFALLHKCKSVHYFLTNKIGDPRFFAVFLPKRQLVSGKSQVIVGAAQHLQENWLYGP</sequence>
<organism evidence="1 2">
    <name type="scientific">Pantoea brenneri</name>
    <dbReference type="NCBI Taxonomy" id="472694"/>
    <lineage>
        <taxon>Bacteria</taxon>
        <taxon>Pseudomonadati</taxon>
        <taxon>Pseudomonadota</taxon>
        <taxon>Gammaproteobacteria</taxon>
        <taxon>Enterobacterales</taxon>
        <taxon>Erwiniaceae</taxon>
        <taxon>Pantoea</taxon>
    </lineage>
</organism>
<comment type="caution">
    <text evidence="1">The sequence shown here is derived from an EMBL/GenBank/DDBJ whole genome shotgun (WGS) entry which is preliminary data.</text>
</comment>
<evidence type="ECO:0008006" key="3">
    <source>
        <dbReference type="Google" id="ProtNLM"/>
    </source>
</evidence>
<dbReference type="Proteomes" id="UP000433737">
    <property type="component" value="Unassembled WGS sequence"/>
</dbReference>
<dbReference type="AlphaFoldDB" id="A0AAX3J4D4"/>
<gene>
    <name evidence="1" type="ORF">PANT111_160072</name>
</gene>
<name>A0AAX3J4D4_9GAMM</name>
<dbReference type="EMBL" id="CABWMH010000008">
    <property type="protein sequence ID" value="VXB55491.1"/>
    <property type="molecule type" value="Genomic_DNA"/>
</dbReference>